<feature type="compositionally biased region" description="Low complexity" evidence="1">
    <location>
        <begin position="72"/>
        <end position="84"/>
    </location>
</feature>
<dbReference type="InParanoid" id="A0A0C3FU46"/>
<evidence type="ECO:0000256" key="1">
    <source>
        <dbReference type="SAM" id="MobiDB-lite"/>
    </source>
</evidence>
<proteinExistence type="predicted"/>
<evidence type="ECO:0000313" key="3">
    <source>
        <dbReference type="Proteomes" id="UP000054166"/>
    </source>
</evidence>
<feature type="region of interest" description="Disordered" evidence="1">
    <location>
        <begin position="50"/>
        <end position="133"/>
    </location>
</feature>
<dbReference type="EMBL" id="KN832978">
    <property type="protein sequence ID" value="KIM87895.1"/>
    <property type="molecule type" value="Genomic_DNA"/>
</dbReference>
<sequence length="158" mass="17431">MVHRDLPPVSQHAELSTLLFTDPSVSTTQTNMKTTPSLFTQPMNSWSSDPNLWPTYRSPPSQSTPPLLGVDSSLDSSSYWHPSSQNVSNLPDFVDGPSSSDASASQDATTELNPLQFEFNPRKTPPSSFASSHMHFPSQITAVATERERTYHVPWLPS</sequence>
<protein>
    <submittedName>
        <fullName evidence="2">Uncharacterized protein</fullName>
    </submittedName>
</protein>
<reference evidence="2 3" key="1">
    <citation type="submission" date="2014-04" db="EMBL/GenBank/DDBJ databases">
        <authorList>
            <consortium name="DOE Joint Genome Institute"/>
            <person name="Kuo A."/>
            <person name="Tarkka M."/>
            <person name="Buscot F."/>
            <person name="Kohler A."/>
            <person name="Nagy L.G."/>
            <person name="Floudas D."/>
            <person name="Copeland A."/>
            <person name="Barry K.W."/>
            <person name="Cichocki N."/>
            <person name="Veneault-Fourrey C."/>
            <person name="LaButti K."/>
            <person name="Lindquist E.A."/>
            <person name="Lipzen A."/>
            <person name="Lundell T."/>
            <person name="Morin E."/>
            <person name="Murat C."/>
            <person name="Sun H."/>
            <person name="Tunlid A."/>
            <person name="Henrissat B."/>
            <person name="Grigoriev I.V."/>
            <person name="Hibbett D.S."/>
            <person name="Martin F."/>
            <person name="Nordberg H.P."/>
            <person name="Cantor M.N."/>
            <person name="Hua S.X."/>
        </authorList>
    </citation>
    <scope>NUCLEOTIDE SEQUENCE [LARGE SCALE GENOMIC DNA]</scope>
    <source>
        <strain evidence="2 3">F 1598</strain>
    </source>
</reference>
<organism evidence="2 3">
    <name type="scientific">Piloderma croceum (strain F 1598)</name>
    <dbReference type="NCBI Taxonomy" id="765440"/>
    <lineage>
        <taxon>Eukaryota</taxon>
        <taxon>Fungi</taxon>
        <taxon>Dikarya</taxon>
        <taxon>Basidiomycota</taxon>
        <taxon>Agaricomycotina</taxon>
        <taxon>Agaricomycetes</taxon>
        <taxon>Agaricomycetidae</taxon>
        <taxon>Atheliales</taxon>
        <taxon>Atheliaceae</taxon>
        <taxon>Piloderma</taxon>
    </lineage>
</organism>
<name>A0A0C3FU46_PILCF</name>
<gene>
    <name evidence="2" type="ORF">PILCRDRAFT_3614</name>
</gene>
<feature type="compositionally biased region" description="Low complexity" evidence="1">
    <location>
        <begin position="98"/>
        <end position="108"/>
    </location>
</feature>
<dbReference type="Proteomes" id="UP000054166">
    <property type="component" value="Unassembled WGS sequence"/>
</dbReference>
<accession>A0A0C3FU46</accession>
<evidence type="ECO:0000313" key="2">
    <source>
        <dbReference type="EMBL" id="KIM87895.1"/>
    </source>
</evidence>
<dbReference type="HOGENOM" id="CLU_1670048_0_0_1"/>
<reference evidence="3" key="2">
    <citation type="submission" date="2015-01" db="EMBL/GenBank/DDBJ databases">
        <title>Evolutionary Origins and Diversification of the Mycorrhizal Mutualists.</title>
        <authorList>
            <consortium name="DOE Joint Genome Institute"/>
            <consortium name="Mycorrhizal Genomics Consortium"/>
            <person name="Kohler A."/>
            <person name="Kuo A."/>
            <person name="Nagy L.G."/>
            <person name="Floudas D."/>
            <person name="Copeland A."/>
            <person name="Barry K.W."/>
            <person name="Cichocki N."/>
            <person name="Veneault-Fourrey C."/>
            <person name="LaButti K."/>
            <person name="Lindquist E.A."/>
            <person name="Lipzen A."/>
            <person name="Lundell T."/>
            <person name="Morin E."/>
            <person name="Murat C."/>
            <person name="Riley R."/>
            <person name="Ohm R."/>
            <person name="Sun H."/>
            <person name="Tunlid A."/>
            <person name="Henrissat B."/>
            <person name="Grigoriev I.V."/>
            <person name="Hibbett D.S."/>
            <person name="Martin F."/>
        </authorList>
    </citation>
    <scope>NUCLEOTIDE SEQUENCE [LARGE SCALE GENOMIC DNA]</scope>
    <source>
        <strain evidence="3">F 1598</strain>
    </source>
</reference>
<keyword evidence="3" id="KW-1185">Reference proteome</keyword>
<dbReference type="AlphaFoldDB" id="A0A0C3FU46"/>